<dbReference type="AlphaFoldDB" id="A0A0S3PY22"/>
<comment type="similarity">
    <text evidence="10">Belongs to the peroxiredoxin family. BCP/PrxQ subfamily.</text>
</comment>
<evidence type="ECO:0000259" key="14">
    <source>
        <dbReference type="PROSITE" id="PS51352"/>
    </source>
</evidence>
<evidence type="ECO:0000313" key="16">
    <source>
        <dbReference type="Proteomes" id="UP000236884"/>
    </source>
</evidence>
<evidence type="ECO:0000256" key="12">
    <source>
        <dbReference type="ARBA" id="ARBA00049091"/>
    </source>
</evidence>
<keyword evidence="7" id="KW-1015">Disulfide bond</keyword>
<dbReference type="EMBL" id="AP014946">
    <property type="protein sequence ID" value="BAT60856.1"/>
    <property type="molecule type" value="Genomic_DNA"/>
</dbReference>
<dbReference type="PANTHER" id="PTHR42801:SF4">
    <property type="entry name" value="AHPC_TSA FAMILY PROTEIN"/>
    <property type="match status" value="1"/>
</dbReference>
<name>A0A0S3PY22_9BRAD</name>
<keyword evidence="6 15" id="KW-0560">Oxidoreductase</keyword>
<dbReference type="SUPFAM" id="SSF52833">
    <property type="entry name" value="Thioredoxin-like"/>
    <property type="match status" value="1"/>
</dbReference>
<accession>A0A0S3PY22</accession>
<dbReference type="RefSeq" id="WP_096357432.1">
    <property type="nucleotide sequence ID" value="NZ_AP014946.1"/>
</dbReference>
<feature type="domain" description="Thioredoxin" evidence="14">
    <location>
        <begin position="5"/>
        <end position="157"/>
    </location>
</feature>
<evidence type="ECO:0000256" key="11">
    <source>
        <dbReference type="ARBA" id="ARBA00042639"/>
    </source>
</evidence>
<dbReference type="InterPro" id="IPR000866">
    <property type="entry name" value="AhpC/TSA"/>
</dbReference>
<dbReference type="EC" id="1.11.1.24" evidence="3"/>
<evidence type="ECO:0000256" key="13">
    <source>
        <dbReference type="PIRSR" id="PIRSR000239-1"/>
    </source>
</evidence>
<evidence type="ECO:0000256" key="7">
    <source>
        <dbReference type="ARBA" id="ARBA00023157"/>
    </source>
</evidence>
<evidence type="ECO:0000313" key="15">
    <source>
        <dbReference type="EMBL" id="BAT60856.1"/>
    </source>
</evidence>
<dbReference type="InterPro" id="IPR024706">
    <property type="entry name" value="Peroxiredoxin_AhpC-typ"/>
</dbReference>
<dbReference type="GO" id="GO:0008379">
    <property type="term" value="F:thioredoxin peroxidase activity"/>
    <property type="evidence" value="ECO:0007669"/>
    <property type="project" value="TreeGrafter"/>
</dbReference>
<evidence type="ECO:0000256" key="9">
    <source>
        <dbReference type="ARBA" id="ARBA00032824"/>
    </source>
</evidence>
<comment type="catalytic activity">
    <reaction evidence="12">
        <text>a hydroperoxide + [thioredoxin]-dithiol = an alcohol + [thioredoxin]-disulfide + H2O</text>
        <dbReference type="Rhea" id="RHEA:62620"/>
        <dbReference type="Rhea" id="RHEA-COMP:10698"/>
        <dbReference type="Rhea" id="RHEA-COMP:10700"/>
        <dbReference type="ChEBI" id="CHEBI:15377"/>
        <dbReference type="ChEBI" id="CHEBI:29950"/>
        <dbReference type="ChEBI" id="CHEBI:30879"/>
        <dbReference type="ChEBI" id="CHEBI:35924"/>
        <dbReference type="ChEBI" id="CHEBI:50058"/>
        <dbReference type="EC" id="1.11.1.24"/>
    </reaction>
</comment>
<dbReference type="PIRSF" id="PIRSF000239">
    <property type="entry name" value="AHPC"/>
    <property type="match status" value="1"/>
</dbReference>
<evidence type="ECO:0000256" key="8">
    <source>
        <dbReference type="ARBA" id="ARBA00023284"/>
    </source>
</evidence>
<dbReference type="InterPro" id="IPR013766">
    <property type="entry name" value="Thioredoxin_domain"/>
</dbReference>
<keyword evidence="4 15" id="KW-0575">Peroxidase</keyword>
<comment type="subunit">
    <text evidence="2">Monomer.</text>
</comment>
<dbReference type="Gene3D" id="3.40.30.10">
    <property type="entry name" value="Glutaredoxin"/>
    <property type="match status" value="1"/>
</dbReference>
<evidence type="ECO:0000256" key="1">
    <source>
        <dbReference type="ARBA" id="ARBA00003330"/>
    </source>
</evidence>
<keyword evidence="5" id="KW-0049">Antioxidant</keyword>
<dbReference type="OrthoDB" id="9812811at2"/>
<reference evidence="15 16" key="1">
    <citation type="submission" date="2015-08" db="EMBL/GenBank/DDBJ databases">
        <title>Investigation of the bacterial diversity of lava forest soil.</title>
        <authorList>
            <person name="Lee J.S."/>
        </authorList>
    </citation>
    <scope>NUCLEOTIDE SEQUENCE [LARGE SCALE GENOMIC DNA]</scope>
    <source>
        <strain evidence="15 16">GJW-30</strain>
    </source>
</reference>
<evidence type="ECO:0000256" key="2">
    <source>
        <dbReference type="ARBA" id="ARBA00011245"/>
    </source>
</evidence>
<comment type="function">
    <text evidence="1">Thiol-specific peroxidase that catalyzes the reduction of hydrogen peroxide and organic hydroperoxides to water and alcohols, respectively. Plays a role in cell protection against oxidative stress by detoxifying peroxides and as sensor of hydrogen peroxide-mediated signaling events.</text>
</comment>
<sequence>MTDNLAVGDTAPDFSLPADGGNTVSLKDFRGQKLVLFFYPKADTPGCTVESRAFSALAADFAKANAAVIGASADPVKAQDKFKKKYDLKVPLASDEDHAMLGAYGAWTQKSMFGHKYMGIERSTFLIDEKGKIAKIWRKVKVPGHAEAVLKAVKDGG</sequence>
<dbReference type="GO" id="GO:0034599">
    <property type="term" value="P:cellular response to oxidative stress"/>
    <property type="evidence" value="ECO:0007669"/>
    <property type="project" value="TreeGrafter"/>
</dbReference>
<dbReference type="CDD" id="cd03017">
    <property type="entry name" value="PRX_BCP"/>
    <property type="match status" value="1"/>
</dbReference>
<evidence type="ECO:0000256" key="4">
    <source>
        <dbReference type="ARBA" id="ARBA00022559"/>
    </source>
</evidence>
<dbReference type="KEGG" id="vgo:GJW-30_1_03406"/>
<dbReference type="InterPro" id="IPR036249">
    <property type="entry name" value="Thioredoxin-like_sf"/>
</dbReference>
<dbReference type="InterPro" id="IPR050924">
    <property type="entry name" value="Peroxiredoxin_BCP/PrxQ"/>
</dbReference>
<dbReference type="PANTHER" id="PTHR42801">
    <property type="entry name" value="THIOREDOXIN-DEPENDENT PEROXIDE REDUCTASE"/>
    <property type="match status" value="1"/>
</dbReference>
<keyword evidence="8" id="KW-0676">Redox-active center</keyword>
<evidence type="ECO:0000256" key="3">
    <source>
        <dbReference type="ARBA" id="ARBA00013017"/>
    </source>
</evidence>
<protein>
    <recommendedName>
        <fullName evidence="3">thioredoxin-dependent peroxiredoxin</fullName>
        <ecNumber evidence="3">1.11.1.24</ecNumber>
    </recommendedName>
    <alternativeName>
        <fullName evidence="9">Thioredoxin peroxidase</fullName>
    </alternativeName>
    <alternativeName>
        <fullName evidence="11">Thioredoxin-dependent peroxiredoxin Bcp</fullName>
    </alternativeName>
</protein>
<gene>
    <name evidence="15" type="primary">bcp_2</name>
    <name evidence="15" type="ORF">GJW-30_1_03406</name>
</gene>
<dbReference type="GO" id="GO:0005737">
    <property type="term" value="C:cytoplasm"/>
    <property type="evidence" value="ECO:0007669"/>
    <property type="project" value="TreeGrafter"/>
</dbReference>
<evidence type="ECO:0000256" key="5">
    <source>
        <dbReference type="ARBA" id="ARBA00022862"/>
    </source>
</evidence>
<dbReference type="Proteomes" id="UP000236884">
    <property type="component" value="Chromosome"/>
</dbReference>
<evidence type="ECO:0000256" key="6">
    <source>
        <dbReference type="ARBA" id="ARBA00023002"/>
    </source>
</evidence>
<dbReference type="PROSITE" id="PS51352">
    <property type="entry name" value="THIOREDOXIN_2"/>
    <property type="match status" value="1"/>
</dbReference>
<evidence type="ECO:0000256" key="10">
    <source>
        <dbReference type="ARBA" id="ARBA00038489"/>
    </source>
</evidence>
<dbReference type="Pfam" id="PF00578">
    <property type="entry name" value="AhpC-TSA"/>
    <property type="match status" value="1"/>
</dbReference>
<dbReference type="FunFam" id="3.40.30.10:FF:000007">
    <property type="entry name" value="Thioredoxin-dependent thiol peroxidase"/>
    <property type="match status" value="1"/>
</dbReference>
<keyword evidence="16" id="KW-1185">Reference proteome</keyword>
<organism evidence="15 16">
    <name type="scientific">Variibacter gotjawalensis</name>
    <dbReference type="NCBI Taxonomy" id="1333996"/>
    <lineage>
        <taxon>Bacteria</taxon>
        <taxon>Pseudomonadati</taxon>
        <taxon>Pseudomonadota</taxon>
        <taxon>Alphaproteobacteria</taxon>
        <taxon>Hyphomicrobiales</taxon>
        <taxon>Nitrobacteraceae</taxon>
        <taxon>Variibacter</taxon>
    </lineage>
</organism>
<dbReference type="NCBIfam" id="NF006960">
    <property type="entry name" value="PRK09437.1"/>
    <property type="match status" value="1"/>
</dbReference>
<dbReference type="GO" id="GO:0045454">
    <property type="term" value="P:cell redox homeostasis"/>
    <property type="evidence" value="ECO:0007669"/>
    <property type="project" value="TreeGrafter"/>
</dbReference>
<proteinExistence type="inferred from homology"/>
<feature type="active site" description="Cysteine sulfenic acid (-SOH) intermediate; for peroxidase activity" evidence="13">
    <location>
        <position position="47"/>
    </location>
</feature>